<dbReference type="EMBL" id="UZAN01045484">
    <property type="protein sequence ID" value="VDP82704.1"/>
    <property type="molecule type" value="Genomic_DNA"/>
</dbReference>
<feature type="compositionally biased region" description="Polar residues" evidence="1">
    <location>
        <begin position="416"/>
        <end position="442"/>
    </location>
</feature>
<organism evidence="4">
    <name type="scientific">Echinostoma caproni</name>
    <dbReference type="NCBI Taxonomy" id="27848"/>
    <lineage>
        <taxon>Eukaryota</taxon>
        <taxon>Metazoa</taxon>
        <taxon>Spiralia</taxon>
        <taxon>Lophotrochozoa</taxon>
        <taxon>Platyhelminthes</taxon>
        <taxon>Trematoda</taxon>
        <taxon>Digenea</taxon>
        <taxon>Plagiorchiida</taxon>
        <taxon>Echinostomata</taxon>
        <taxon>Echinostomatoidea</taxon>
        <taxon>Echinostomatidae</taxon>
        <taxon>Echinostoma</taxon>
    </lineage>
</organism>
<accession>A0A183AM82</accession>
<evidence type="ECO:0000313" key="4">
    <source>
        <dbReference type="WBParaSite" id="ECPE_0000808901-mRNA-1"/>
    </source>
</evidence>
<reference evidence="2 3" key="2">
    <citation type="submission" date="2018-11" db="EMBL/GenBank/DDBJ databases">
        <authorList>
            <consortium name="Pathogen Informatics"/>
        </authorList>
    </citation>
    <scope>NUCLEOTIDE SEQUENCE [LARGE SCALE GENOMIC DNA]</scope>
    <source>
        <strain evidence="2 3">Egypt</strain>
    </source>
</reference>
<dbReference type="WBParaSite" id="ECPE_0000808901-mRNA-1">
    <property type="protein sequence ID" value="ECPE_0000808901-mRNA-1"/>
    <property type="gene ID" value="ECPE_0000808901"/>
</dbReference>
<evidence type="ECO:0000256" key="1">
    <source>
        <dbReference type="SAM" id="MobiDB-lite"/>
    </source>
</evidence>
<protein>
    <submittedName>
        <fullName evidence="4">PH domain-containing protein</fullName>
    </submittedName>
</protein>
<evidence type="ECO:0000313" key="3">
    <source>
        <dbReference type="Proteomes" id="UP000272942"/>
    </source>
</evidence>
<dbReference type="AlphaFoldDB" id="A0A183AM82"/>
<name>A0A183AM82_9TREM</name>
<proteinExistence type="predicted"/>
<feature type="region of interest" description="Disordered" evidence="1">
    <location>
        <begin position="405"/>
        <end position="465"/>
    </location>
</feature>
<sequence>MPGKQLLACLRKSTDSVVSNRAEESLSNPALGLVFDNSHQSRSVRNAKNGHVSRRTNKPYVNGTVIPEEIVSSMKNLACSAQTSEQRQAAAGLDEYDICQSEMKHVQNWIRSTASSQPSGSVRQLDCPIKNMDKIRVTDTDRTQTIPDESVSIIYNDQLYGQYQTVNKEKKQISWTSDYSSRRGSQTGRTVITHTTTDRRRTSDDMSCTHGQAESHVYYPRKGSSASVSADRCEQMRPKHQPDRVDASVQVDITESVRSTENKENITQDTFKSMLTIYISGRNRVKSNSNSTEQTTQRRIGTGEGCVQLGRCVNDPTREEANIKTNLFMSSSESYISRYGNRTSSNGGDVRKPLETTRWASESQNLGTTVLTEDYDDDHFTSVSELNTIKRLGLNLQLCGSDPVREKSGVRWNPTPARTRSHSPSNQSASCTDSEGTKSNLNPYLHMSPHGNFPAPVTQGHKISQDSIKISPLTRTNLKLHNRKYECE</sequence>
<dbReference type="OrthoDB" id="10654618at2759"/>
<dbReference type="Proteomes" id="UP000272942">
    <property type="component" value="Unassembled WGS sequence"/>
</dbReference>
<evidence type="ECO:0000313" key="2">
    <source>
        <dbReference type="EMBL" id="VDP82704.1"/>
    </source>
</evidence>
<gene>
    <name evidence="2" type="ORF">ECPE_LOCUS8069</name>
</gene>
<keyword evidence="3" id="KW-1185">Reference proteome</keyword>
<reference evidence="4" key="1">
    <citation type="submission" date="2016-06" db="UniProtKB">
        <authorList>
            <consortium name="WormBaseParasite"/>
        </authorList>
    </citation>
    <scope>IDENTIFICATION</scope>
</reference>